<dbReference type="AlphaFoldDB" id="A0A1L8EAJ6"/>
<feature type="signal peptide" evidence="1">
    <location>
        <begin position="1"/>
        <end position="34"/>
    </location>
</feature>
<feature type="chain" id="PRO_5013245102" evidence="1">
    <location>
        <begin position="35"/>
        <end position="236"/>
    </location>
</feature>
<evidence type="ECO:0000256" key="1">
    <source>
        <dbReference type="SAM" id="SignalP"/>
    </source>
</evidence>
<dbReference type="PANTHER" id="PTHR21721:SF26">
    <property type="entry name" value="DUF753 DOMAIN-CONTAINING PROTEIN-RELATED"/>
    <property type="match status" value="1"/>
</dbReference>
<evidence type="ECO:0000259" key="2">
    <source>
        <dbReference type="Pfam" id="PF05444"/>
    </source>
</evidence>
<name>A0A1L8EAJ6_HAEIR</name>
<evidence type="ECO:0000313" key="3">
    <source>
        <dbReference type="EMBL" id="JAV15767.1"/>
    </source>
</evidence>
<feature type="domain" description="DUF753" evidence="2">
    <location>
        <begin position="37"/>
        <end position="110"/>
    </location>
</feature>
<organism evidence="3">
    <name type="scientific">Haematobia irritans</name>
    <name type="common">Horn fly</name>
    <name type="synonym">Conops irritans</name>
    <dbReference type="NCBI Taxonomy" id="7368"/>
    <lineage>
        <taxon>Eukaryota</taxon>
        <taxon>Metazoa</taxon>
        <taxon>Ecdysozoa</taxon>
        <taxon>Arthropoda</taxon>
        <taxon>Hexapoda</taxon>
        <taxon>Insecta</taxon>
        <taxon>Pterygota</taxon>
        <taxon>Neoptera</taxon>
        <taxon>Endopterygota</taxon>
        <taxon>Diptera</taxon>
        <taxon>Brachycera</taxon>
        <taxon>Muscomorpha</taxon>
        <taxon>Muscoidea</taxon>
        <taxon>Muscidae</taxon>
        <taxon>Haematobia</taxon>
    </lineage>
</organism>
<dbReference type="Pfam" id="PF05444">
    <property type="entry name" value="DUF753"/>
    <property type="match status" value="1"/>
</dbReference>
<dbReference type="EMBL" id="GFDG01003032">
    <property type="protein sequence ID" value="JAV15767.1"/>
    <property type="molecule type" value="Transcribed_RNA"/>
</dbReference>
<sequence>MHNIPSFDIGLFRGGKKFLPFILLIAIQIHAIAAEFSCYKCEGADCDHGVHREVEKCSNGKEVCATVFNGDKIEAQGCLENIPKTLRKQCDGSPIDILNKCHKCKSDLCNLWALSDSECVQCDSKNEDKCTLQDEPILIHPTKCYMGRTPNLMCYALKEDDRVIRGCAGTIEEQRTCQNSDGCYFCNPNITPACNMIIPVFEDSHKPKPNSAANVNELRAGSFIIMAMTLLFKYFL</sequence>
<reference evidence="3" key="1">
    <citation type="submission" date="2017-01" db="EMBL/GenBank/DDBJ databases">
        <title>An insight into the sialome and mialome of the horn fly, Haematobia irritans.</title>
        <authorList>
            <person name="Breijo M."/>
            <person name="Boiani M."/>
            <person name="Ures X."/>
            <person name="Rocha S."/>
            <person name="Sequeira M."/>
            <person name="Ribeiro J.M."/>
        </authorList>
    </citation>
    <scope>NUCLEOTIDE SEQUENCE</scope>
</reference>
<dbReference type="PANTHER" id="PTHR21721">
    <property type="entry name" value="GH09876P-RELATED"/>
    <property type="match status" value="1"/>
</dbReference>
<proteinExistence type="predicted"/>
<protein>
    <submittedName>
        <fullName evidence="3">Putative cell wall protein iff6</fullName>
    </submittedName>
</protein>
<keyword evidence="1" id="KW-0732">Signal</keyword>
<dbReference type="InterPro" id="IPR008472">
    <property type="entry name" value="DUF753"/>
</dbReference>
<accession>A0A1L8EAJ6</accession>